<dbReference type="Pfam" id="PF03484">
    <property type="entry name" value="B5"/>
    <property type="match status" value="1"/>
</dbReference>
<dbReference type="PANTHER" id="PTHR10947">
    <property type="entry name" value="PHENYLALANYL-TRNA SYNTHETASE BETA CHAIN AND LEUCINE-RICH REPEAT-CONTAINING PROTEIN 47"/>
    <property type="match status" value="1"/>
</dbReference>
<evidence type="ECO:0000256" key="9">
    <source>
        <dbReference type="ARBA" id="ARBA00023146"/>
    </source>
</evidence>
<dbReference type="InterPro" id="IPR005147">
    <property type="entry name" value="tRNA_synthase_B5-dom"/>
</dbReference>
<dbReference type="Pfam" id="PF03483">
    <property type="entry name" value="B3_4"/>
    <property type="match status" value="1"/>
</dbReference>
<dbReference type="PROSITE" id="PS51483">
    <property type="entry name" value="B5"/>
    <property type="match status" value="1"/>
</dbReference>
<dbReference type="PANTHER" id="PTHR10947:SF0">
    <property type="entry name" value="PHENYLALANINE--TRNA LIGASE BETA SUBUNIT"/>
    <property type="match status" value="1"/>
</dbReference>
<evidence type="ECO:0000313" key="14">
    <source>
        <dbReference type="EMBL" id="QDX17549.1"/>
    </source>
</evidence>
<keyword evidence="8 11" id="KW-0648">Protein biosynthesis</keyword>
<evidence type="ECO:0000256" key="7">
    <source>
        <dbReference type="ARBA" id="ARBA00022842"/>
    </source>
</evidence>
<dbReference type="InterPro" id="IPR009061">
    <property type="entry name" value="DNA-bd_dom_put_sf"/>
</dbReference>
<dbReference type="SMART" id="SM00873">
    <property type="entry name" value="B3_4"/>
    <property type="match status" value="1"/>
</dbReference>
<dbReference type="SUPFAM" id="SSF46955">
    <property type="entry name" value="Putative DNA-binding domain"/>
    <property type="match status" value="2"/>
</dbReference>
<dbReference type="AlphaFoldDB" id="A0A5B8HT49"/>
<dbReference type="EC" id="6.1.1.20" evidence="11"/>
<evidence type="ECO:0000256" key="8">
    <source>
        <dbReference type="ARBA" id="ARBA00022917"/>
    </source>
</evidence>
<dbReference type="SMART" id="SM00896">
    <property type="entry name" value="FDX-ACB"/>
    <property type="match status" value="1"/>
</dbReference>
<evidence type="ECO:0000256" key="2">
    <source>
        <dbReference type="ARBA" id="ARBA00011209"/>
    </source>
</evidence>
<dbReference type="InterPro" id="IPR005121">
    <property type="entry name" value="Fdx_antiC-bd"/>
</dbReference>
<organism evidence="14">
    <name type="scientific">Haslea nusantara</name>
    <dbReference type="NCBI Taxonomy" id="2600302"/>
    <lineage>
        <taxon>Eukaryota</taxon>
        <taxon>Sar</taxon>
        <taxon>Stramenopiles</taxon>
        <taxon>Ochrophyta</taxon>
        <taxon>Bacillariophyta</taxon>
        <taxon>Bacillariophyceae</taxon>
        <taxon>Bacillariophycidae</taxon>
        <taxon>Naviculales</taxon>
        <taxon>Naviculaceae</taxon>
        <taxon>Haslea</taxon>
    </lineage>
</organism>
<comment type="subcellular location">
    <subcellularLocation>
        <location evidence="11">Plastid</location>
        <location evidence="11">Chloroplast</location>
    </subcellularLocation>
</comment>
<dbReference type="InterPro" id="IPR036690">
    <property type="entry name" value="Fdx_antiC-bd_sf"/>
</dbReference>
<sequence length="709" mass="81924">MQVSLKWINELIDIETVDLNYLIEKITLGGFEVEEIIEIEVNNQKQISLDISATANRSDSLSIQGISKEIGALLDKPLKSSIYLENSFDKLTWKSNIEKQSKTISTDNFCSIFLTMTVENLSNTTSPNWMKQKLISSGFTPTNNLLDFQTYILLETGYPFEFYDLEKITTQLKTSQFNLNIENTNGNEIFCASNNTKYQLTDSVSVIRANDTPISIAGIIPNEQFAYSNDTKSLLIEGSIFNSTEIRRKSRMLGLRTDRSARYEKSLKNTYLLESFYKLLSLLRISNPNLNVKLHTFNQDLEEKIAPINLSYKTVKEILGPINITQENKIKFITPEQITNYLIRLGFNYTYSDLNLIWKVIVPYERSEDITREIDLVEEIGRLHGFNQFVSRLPKINSIGNEDYSYQTRKKITNCLLNLGLNELIHYSLVNETTFTPNKIKLVNPLIEDYSYLRATLLPSLLRTIQENLKQGNKSLEGFEFGHVFLGNDFHSLEEKEHIAGVFGGIETKTNWSSQAIPLSWFEAKGKMEQFCNQLNLNPSWKTYSNEEKSLIFHPYRTAELYLSNTNYLGLFGQINPILAKKLNVPFNLYLFEFDFESIQAQLRINKLTSYKEYFSYPKTVKDLSFIIKQDFSFEELQSILYLNGTKFLSEVNLLDEYRGSSIPENYTSLCLQLTFQSDEKTLENKKIEEIIINLQTILKNKFEAQIRN</sequence>
<evidence type="ECO:0000256" key="5">
    <source>
        <dbReference type="ARBA" id="ARBA00022741"/>
    </source>
</evidence>
<dbReference type="Gene3D" id="3.30.70.380">
    <property type="entry name" value="Ferrodoxin-fold anticodon-binding domain"/>
    <property type="match status" value="1"/>
</dbReference>
<evidence type="ECO:0000256" key="6">
    <source>
        <dbReference type="ARBA" id="ARBA00022840"/>
    </source>
</evidence>
<protein>
    <recommendedName>
        <fullName evidence="11">Phenylalanine--tRNA ligase beta subunit, chloroplastic</fullName>
        <ecNumber evidence="11">6.1.1.20</ecNumber>
    </recommendedName>
    <alternativeName>
        <fullName evidence="11">Phenylalanyl-tRNA synthetase beta subunit</fullName>
        <shortName evidence="11">PheRS</shortName>
    </alternativeName>
</protein>
<keyword evidence="5 11" id="KW-0547">Nucleotide-binding</keyword>
<keyword evidence="3 11" id="KW-0436">Ligase</keyword>
<dbReference type="SUPFAM" id="SSF56037">
    <property type="entry name" value="PheT/TilS domain"/>
    <property type="match status" value="1"/>
</dbReference>
<dbReference type="CDD" id="cd00769">
    <property type="entry name" value="PheRS_beta_core"/>
    <property type="match status" value="1"/>
</dbReference>
<proteinExistence type="inferred from homology"/>
<dbReference type="GO" id="GO:0009328">
    <property type="term" value="C:phenylalanine-tRNA ligase complex"/>
    <property type="evidence" value="ECO:0007669"/>
    <property type="project" value="TreeGrafter"/>
</dbReference>
<feature type="binding site" evidence="11">
    <location>
        <position position="379"/>
    </location>
    <ligand>
        <name>Mg(2+)</name>
        <dbReference type="ChEBI" id="CHEBI:18420"/>
        <note>shared with alpha subunit</note>
    </ligand>
</feature>
<keyword evidence="14" id="KW-0150">Chloroplast</keyword>
<evidence type="ECO:0000256" key="4">
    <source>
        <dbReference type="ARBA" id="ARBA00022723"/>
    </source>
</evidence>
<dbReference type="GO" id="GO:0003723">
    <property type="term" value="F:RNA binding"/>
    <property type="evidence" value="ECO:0007669"/>
    <property type="project" value="InterPro"/>
</dbReference>
<dbReference type="EMBL" id="MH681881">
    <property type="protein sequence ID" value="QDX17549.1"/>
    <property type="molecule type" value="Genomic_DNA"/>
</dbReference>
<accession>A0A5B8HT49</accession>
<dbReference type="InterPro" id="IPR020825">
    <property type="entry name" value="Phe-tRNA_synthase-like_B3/B4"/>
</dbReference>
<evidence type="ECO:0000256" key="3">
    <source>
        <dbReference type="ARBA" id="ARBA00022598"/>
    </source>
</evidence>
<comment type="cofactor">
    <cofactor evidence="11">
        <name>Mg(2+)</name>
        <dbReference type="ChEBI" id="CHEBI:18420"/>
    </cofactor>
    <text evidence="11">Binds 2 magnesium ions per tetramer.</text>
</comment>
<dbReference type="InterPro" id="IPR004532">
    <property type="entry name" value="Phe-tRNA-ligase_IIc_bsu_bact"/>
</dbReference>
<evidence type="ECO:0000256" key="10">
    <source>
        <dbReference type="ARBA" id="ARBA00049255"/>
    </source>
</evidence>
<dbReference type="SUPFAM" id="SSF55681">
    <property type="entry name" value="Class II aaRS and biotin synthetases"/>
    <property type="match status" value="1"/>
</dbReference>
<dbReference type="InterPro" id="IPR041616">
    <property type="entry name" value="PheRS_beta_core"/>
</dbReference>
<feature type="domain" description="B5" evidence="13">
    <location>
        <begin position="303"/>
        <end position="391"/>
    </location>
</feature>
<gene>
    <name evidence="14" type="primary">syfB</name>
    <name evidence="11" type="synonym">pheT</name>
</gene>
<dbReference type="HAMAP" id="MF_00283">
    <property type="entry name" value="Phe_tRNA_synth_beta1"/>
    <property type="match status" value="1"/>
</dbReference>
<dbReference type="GO" id="GO:0004826">
    <property type="term" value="F:phenylalanine-tRNA ligase activity"/>
    <property type="evidence" value="ECO:0007669"/>
    <property type="project" value="UniProtKB-UniRule"/>
</dbReference>
<comment type="catalytic activity">
    <reaction evidence="10 11">
        <text>tRNA(Phe) + L-phenylalanine + ATP = L-phenylalanyl-tRNA(Phe) + AMP + diphosphate + H(+)</text>
        <dbReference type="Rhea" id="RHEA:19413"/>
        <dbReference type="Rhea" id="RHEA-COMP:9668"/>
        <dbReference type="Rhea" id="RHEA-COMP:9699"/>
        <dbReference type="ChEBI" id="CHEBI:15378"/>
        <dbReference type="ChEBI" id="CHEBI:30616"/>
        <dbReference type="ChEBI" id="CHEBI:33019"/>
        <dbReference type="ChEBI" id="CHEBI:58095"/>
        <dbReference type="ChEBI" id="CHEBI:78442"/>
        <dbReference type="ChEBI" id="CHEBI:78531"/>
        <dbReference type="ChEBI" id="CHEBI:456215"/>
        <dbReference type="EC" id="6.1.1.20"/>
    </reaction>
</comment>
<dbReference type="InterPro" id="IPR005146">
    <property type="entry name" value="B3/B4_tRNA-bd"/>
</dbReference>
<keyword evidence="6 11" id="KW-0067">ATP-binding</keyword>
<dbReference type="Pfam" id="PF03147">
    <property type="entry name" value="FDX-ACB"/>
    <property type="match status" value="1"/>
</dbReference>
<dbReference type="InterPro" id="IPR045864">
    <property type="entry name" value="aa-tRNA-synth_II/BPL/LPL"/>
</dbReference>
<keyword evidence="7 11" id="KW-0460">Magnesium</keyword>
<name>A0A5B8HT49_9STRA</name>
<dbReference type="Pfam" id="PF17759">
    <property type="entry name" value="tRNA_synthFbeta"/>
    <property type="match status" value="1"/>
</dbReference>
<evidence type="ECO:0000256" key="11">
    <source>
        <dbReference type="HAMAP-Rule" id="MF_00283"/>
    </source>
</evidence>
<evidence type="ECO:0000256" key="1">
    <source>
        <dbReference type="ARBA" id="ARBA00008653"/>
    </source>
</evidence>
<dbReference type="InterPro" id="IPR045060">
    <property type="entry name" value="Phe-tRNA-ligase_IIc_bsu"/>
</dbReference>
<dbReference type="SMART" id="SM00874">
    <property type="entry name" value="B5"/>
    <property type="match status" value="1"/>
</dbReference>
<keyword evidence="9 11" id="KW-0030">Aminoacyl-tRNA synthetase</keyword>
<feature type="binding site" evidence="11">
    <location>
        <position position="369"/>
    </location>
    <ligand>
        <name>Mg(2+)</name>
        <dbReference type="ChEBI" id="CHEBI:18420"/>
        <note>shared with alpha subunit</note>
    </ligand>
</feature>
<dbReference type="GO" id="GO:0006432">
    <property type="term" value="P:phenylalanyl-tRNA aminoacylation"/>
    <property type="evidence" value="ECO:0007669"/>
    <property type="project" value="UniProtKB-UniRule"/>
</dbReference>
<dbReference type="GO" id="GO:0005524">
    <property type="term" value="F:ATP binding"/>
    <property type="evidence" value="ECO:0007669"/>
    <property type="project" value="UniProtKB-UniRule"/>
</dbReference>
<dbReference type="NCBIfam" id="TIGR00472">
    <property type="entry name" value="pheT_bact"/>
    <property type="match status" value="1"/>
</dbReference>
<feature type="domain" description="FDX-ACB" evidence="12">
    <location>
        <begin position="615"/>
        <end position="708"/>
    </location>
</feature>
<dbReference type="Gene3D" id="3.30.56.10">
    <property type="match status" value="2"/>
</dbReference>
<comment type="subunit">
    <text evidence="2 11">Tetramer of two alpha and two beta subunits.</text>
</comment>
<dbReference type="GeneID" id="41663656"/>
<evidence type="ECO:0000259" key="13">
    <source>
        <dbReference type="PROSITE" id="PS51483"/>
    </source>
</evidence>
<comment type="similarity">
    <text evidence="1 11">Belongs to the phenylalanyl-tRNA synthetase beta subunit family. Type 1 subfamily.</text>
</comment>
<feature type="binding site" evidence="11">
    <location>
        <position position="375"/>
    </location>
    <ligand>
        <name>Mg(2+)</name>
        <dbReference type="ChEBI" id="CHEBI:18420"/>
        <note>shared with alpha subunit</note>
    </ligand>
</feature>
<dbReference type="GO" id="GO:0009507">
    <property type="term" value="C:chloroplast"/>
    <property type="evidence" value="ECO:0007669"/>
    <property type="project" value="UniProtKB-SubCell"/>
</dbReference>
<dbReference type="Gene3D" id="3.30.930.10">
    <property type="entry name" value="Bira Bifunctional Protein, Domain 2"/>
    <property type="match status" value="1"/>
</dbReference>
<dbReference type="SUPFAM" id="SSF54991">
    <property type="entry name" value="Anticodon-binding domain of PheRS"/>
    <property type="match status" value="1"/>
</dbReference>
<evidence type="ECO:0000259" key="12">
    <source>
        <dbReference type="PROSITE" id="PS51447"/>
    </source>
</evidence>
<dbReference type="RefSeq" id="YP_009687939.1">
    <property type="nucleotide sequence ID" value="NC_044491.1"/>
</dbReference>
<keyword evidence="14" id="KW-0934">Plastid</keyword>
<feature type="binding site" evidence="11">
    <location>
        <position position="378"/>
    </location>
    <ligand>
        <name>Mg(2+)</name>
        <dbReference type="ChEBI" id="CHEBI:18420"/>
        <note>shared with alpha subunit</note>
    </ligand>
</feature>
<reference evidence="14" key="1">
    <citation type="journal article" date="2019" name="Plant Ecol Evol">
        <title>Haslea nusantara (Bacillariophyceae), a new blue diatom from the Java Sea, Indonesia: morphology, biometry and molecular characterization.</title>
        <authorList>
            <person name="Prasetiya F.S."/>
            <person name="Gastineau R."/>
            <person name="Poulin M."/>
            <person name="Lemieux C."/>
            <person name="Turmel M."/>
            <person name="Syakti A.D."/>
            <person name="Hardivillier Y."/>
            <person name="Widowati I."/>
            <person name="Risjani Y."/>
            <person name="Iskandar I."/>
            <person name="Subroto T."/>
            <person name="Falaise C."/>
            <person name="Arsad S."/>
            <person name="Safitri I."/>
            <person name="Mouget J.-L."/>
            <person name="Leignel V."/>
        </authorList>
    </citation>
    <scope>NUCLEOTIDE SEQUENCE</scope>
</reference>
<dbReference type="GO" id="GO:0000287">
    <property type="term" value="F:magnesium ion binding"/>
    <property type="evidence" value="ECO:0007669"/>
    <property type="project" value="UniProtKB-UniRule"/>
</dbReference>
<geneLocation type="chloroplast" evidence="14"/>
<dbReference type="PROSITE" id="PS51447">
    <property type="entry name" value="FDX_ACB"/>
    <property type="match status" value="1"/>
</dbReference>
<dbReference type="Gene3D" id="3.50.40.10">
    <property type="entry name" value="Phenylalanyl-trna Synthetase, Chain B, domain 3"/>
    <property type="match status" value="1"/>
</dbReference>
<keyword evidence="4 11" id="KW-0479">Metal-binding</keyword>